<dbReference type="EMBL" id="JAGFBR010000015">
    <property type="protein sequence ID" value="KAH0454532.1"/>
    <property type="molecule type" value="Genomic_DNA"/>
</dbReference>
<evidence type="ECO:0000256" key="2">
    <source>
        <dbReference type="PROSITE-ProRule" id="PRU00708"/>
    </source>
</evidence>
<reference evidence="3 4" key="1">
    <citation type="journal article" date="2021" name="Hortic Res">
        <title>Chromosome-scale assembly of the Dendrobium chrysotoxum genome enhances the understanding of orchid evolution.</title>
        <authorList>
            <person name="Zhang Y."/>
            <person name="Zhang G.Q."/>
            <person name="Zhang D."/>
            <person name="Liu X.D."/>
            <person name="Xu X.Y."/>
            <person name="Sun W.H."/>
            <person name="Yu X."/>
            <person name="Zhu X."/>
            <person name="Wang Z.W."/>
            <person name="Zhao X."/>
            <person name="Zhong W.Y."/>
            <person name="Chen H."/>
            <person name="Yin W.L."/>
            <person name="Huang T."/>
            <person name="Niu S.C."/>
            <person name="Liu Z.J."/>
        </authorList>
    </citation>
    <scope>NUCLEOTIDE SEQUENCE [LARGE SCALE GENOMIC DNA]</scope>
    <source>
        <strain evidence="3">Lindl</strain>
    </source>
</reference>
<dbReference type="Proteomes" id="UP000775213">
    <property type="component" value="Unassembled WGS sequence"/>
</dbReference>
<dbReference type="InterPro" id="IPR011990">
    <property type="entry name" value="TPR-like_helical_dom_sf"/>
</dbReference>
<keyword evidence="4" id="KW-1185">Reference proteome</keyword>
<keyword evidence="1" id="KW-0677">Repeat</keyword>
<dbReference type="InterPro" id="IPR002885">
    <property type="entry name" value="PPR_rpt"/>
</dbReference>
<proteinExistence type="predicted"/>
<organism evidence="3 4">
    <name type="scientific">Dendrobium chrysotoxum</name>
    <name type="common">Orchid</name>
    <dbReference type="NCBI Taxonomy" id="161865"/>
    <lineage>
        <taxon>Eukaryota</taxon>
        <taxon>Viridiplantae</taxon>
        <taxon>Streptophyta</taxon>
        <taxon>Embryophyta</taxon>
        <taxon>Tracheophyta</taxon>
        <taxon>Spermatophyta</taxon>
        <taxon>Magnoliopsida</taxon>
        <taxon>Liliopsida</taxon>
        <taxon>Asparagales</taxon>
        <taxon>Orchidaceae</taxon>
        <taxon>Epidendroideae</taxon>
        <taxon>Malaxideae</taxon>
        <taxon>Dendrobiinae</taxon>
        <taxon>Dendrobium</taxon>
    </lineage>
</organism>
<dbReference type="Gene3D" id="1.25.40.10">
    <property type="entry name" value="Tetratricopeptide repeat domain"/>
    <property type="match status" value="1"/>
</dbReference>
<evidence type="ECO:0000313" key="4">
    <source>
        <dbReference type="Proteomes" id="UP000775213"/>
    </source>
</evidence>
<dbReference type="AlphaFoldDB" id="A0AAV7GG47"/>
<comment type="caution">
    <text evidence="3">The sequence shown here is derived from an EMBL/GenBank/DDBJ whole genome shotgun (WGS) entry which is preliminary data.</text>
</comment>
<feature type="repeat" description="PPR" evidence="2">
    <location>
        <begin position="15"/>
        <end position="49"/>
    </location>
</feature>
<accession>A0AAV7GG47</accession>
<dbReference type="PROSITE" id="PS51375">
    <property type="entry name" value="PPR"/>
    <property type="match status" value="1"/>
</dbReference>
<sequence length="68" mass="7885">MGLLKIMKLKGYYPNSPTYQMTIKDLCSEKFVRDVGSVLRQMVNQGFVPRMGTWKKTNGCMLSKKMYI</sequence>
<protein>
    <submittedName>
        <fullName evidence="3">Uncharacterized protein</fullName>
    </submittedName>
</protein>
<name>A0AAV7GG47_DENCH</name>
<evidence type="ECO:0000313" key="3">
    <source>
        <dbReference type="EMBL" id="KAH0454532.1"/>
    </source>
</evidence>
<gene>
    <name evidence="3" type="ORF">IEQ34_016456</name>
</gene>
<evidence type="ECO:0000256" key="1">
    <source>
        <dbReference type="ARBA" id="ARBA00022737"/>
    </source>
</evidence>